<gene>
    <name evidence="11" type="ORF">DASC09_015550</name>
</gene>
<sequence>MSNEEKNEKFFAPVGDRVEALTGEETNTDVMKTGAEDVEGRPVQEVQSYCMNCSKNGVTRMLLTKIPYFKEIILMSFECPHCGFKNSEIQSAAQIQDKGSKYILKIEKKEDFNRQVVKSESANCNFVELETEIPPKKGQFITVEGLLTEMIEDLESDQEKRKEIQPEIYDKIDAYIKKVKSCINGDEGCLPLTVVVDDPAGNSWIEYVPGEPSHKWSKVEYFRTPEQNLQLGLIDEGKYADIKRLEKEREENTTEQPLSTGFASDSTDIENFANEVQVFKATCPTCYAPCDTHMKTVNIPHFKDVIIMSTVCDHCGYKSNEVKTGGAIPEKGKRVVLKCDDPEDLKRDILKSETCHLVVPELNMDLTPGTLGGRFTTLEGLLRQVHDELNERVFTQTSDSMDPKTKASWESFFAKLQQAIDGKIPFTLMMEDPLAASYVQNVYAPDVDPNMASEDYERTDEENESLGLNDMVV</sequence>
<dbReference type="InterPro" id="IPR042451">
    <property type="entry name" value="ZPR1_A/B_dom"/>
</dbReference>
<dbReference type="NCBIfam" id="TIGR00310">
    <property type="entry name" value="ZPR1_znf"/>
    <property type="match status" value="2"/>
</dbReference>
<feature type="domain" description="Zinc finger ZPR1-type" evidence="10">
    <location>
        <begin position="281"/>
        <end position="441"/>
    </location>
</feature>
<evidence type="ECO:0000256" key="8">
    <source>
        <dbReference type="ARBA" id="ARBA00054139"/>
    </source>
</evidence>
<dbReference type="GeneID" id="90072209"/>
<comment type="subcellular location">
    <subcellularLocation>
        <location evidence="1">Nucleus</location>
    </subcellularLocation>
</comment>
<dbReference type="AlphaFoldDB" id="A0AAV5QIB5"/>
<keyword evidence="4" id="KW-0677">Repeat</keyword>
<dbReference type="GO" id="GO:0005634">
    <property type="term" value="C:nucleus"/>
    <property type="evidence" value="ECO:0007669"/>
    <property type="project" value="UniProtKB-SubCell"/>
</dbReference>
<comment type="caution">
    <text evidence="11">The sequence shown here is derived from an EMBL/GenBank/DDBJ whole genome shotgun (WGS) entry which is preliminary data.</text>
</comment>
<comment type="similarity">
    <text evidence="2">Belongs to the ZPR1 family.</text>
</comment>
<accession>A0AAV5QIB5</accession>
<reference evidence="11 12" key="1">
    <citation type="journal article" date="2023" name="Elife">
        <title>Identification of key yeast species and microbe-microbe interactions impacting larval growth of Drosophila in the wild.</title>
        <authorList>
            <person name="Mure A."/>
            <person name="Sugiura Y."/>
            <person name="Maeda R."/>
            <person name="Honda K."/>
            <person name="Sakurai N."/>
            <person name="Takahashi Y."/>
            <person name="Watada M."/>
            <person name="Katoh T."/>
            <person name="Gotoh A."/>
            <person name="Gotoh Y."/>
            <person name="Taniguchi I."/>
            <person name="Nakamura K."/>
            <person name="Hayashi T."/>
            <person name="Katayama T."/>
            <person name="Uemura T."/>
            <person name="Hattori Y."/>
        </authorList>
    </citation>
    <scope>NUCLEOTIDE SEQUENCE [LARGE SCALE GENOMIC DNA]</scope>
    <source>
        <strain evidence="11 12">SC-9</strain>
    </source>
</reference>
<evidence type="ECO:0000256" key="2">
    <source>
        <dbReference type="ARBA" id="ARBA00008354"/>
    </source>
</evidence>
<dbReference type="PANTHER" id="PTHR10876">
    <property type="entry name" value="ZINC FINGER PROTEIN ZPR1"/>
    <property type="match status" value="1"/>
</dbReference>
<evidence type="ECO:0000313" key="11">
    <source>
        <dbReference type="EMBL" id="GMM34230.1"/>
    </source>
</evidence>
<dbReference type="FunFam" id="2.60.120.1040:FF:000001">
    <property type="entry name" value="Zinc finger protein ZPR1"/>
    <property type="match status" value="1"/>
</dbReference>
<dbReference type="RefSeq" id="XP_064851230.1">
    <property type="nucleotide sequence ID" value="XM_064995158.1"/>
</dbReference>
<evidence type="ECO:0000256" key="9">
    <source>
        <dbReference type="SAM" id="MobiDB-lite"/>
    </source>
</evidence>
<name>A0AAV5QIB5_9ASCO</name>
<dbReference type="InterPro" id="IPR040141">
    <property type="entry name" value="ZPR1"/>
</dbReference>
<protein>
    <submittedName>
        <fullName evidence="11">Zinc finger-containing protein</fullName>
    </submittedName>
</protein>
<evidence type="ECO:0000256" key="4">
    <source>
        <dbReference type="ARBA" id="ARBA00022737"/>
    </source>
</evidence>
<dbReference type="FunFam" id="2.60.120.1040:FF:000003">
    <property type="entry name" value="Zinc finger protein zpr1"/>
    <property type="match status" value="1"/>
</dbReference>
<evidence type="ECO:0000256" key="7">
    <source>
        <dbReference type="ARBA" id="ARBA00023242"/>
    </source>
</evidence>
<keyword evidence="5" id="KW-0863">Zinc-finger</keyword>
<keyword evidence="6" id="KW-0862">Zinc</keyword>
<evidence type="ECO:0000313" key="12">
    <source>
        <dbReference type="Proteomes" id="UP001360560"/>
    </source>
</evidence>
<dbReference type="Gene3D" id="2.60.120.1040">
    <property type="entry name" value="ZPR1, A/B domain"/>
    <property type="match status" value="2"/>
</dbReference>
<evidence type="ECO:0000256" key="5">
    <source>
        <dbReference type="ARBA" id="ARBA00022771"/>
    </source>
</evidence>
<dbReference type="InterPro" id="IPR056180">
    <property type="entry name" value="ZPR1_jr_dom"/>
</dbReference>
<feature type="region of interest" description="Disordered" evidence="9">
    <location>
        <begin position="452"/>
        <end position="473"/>
    </location>
</feature>
<dbReference type="PANTHER" id="PTHR10876:SF0">
    <property type="entry name" value="ZINC FINGER PROTEIN ZPR1"/>
    <property type="match status" value="1"/>
</dbReference>
<evidence type="ECO:0000256" key="3">
    <source>
        <dbReference type="ARBA" id="ARBA00022723"/>
    </source>
</evidence>
<keyword evidence="3" id="KW-0479">Metal-binding</keyword>
<dbReference type="SMART" id="SM00709">
    <property type="entry name" value="Zpr1"/>
    <property type="match status" value="2"/>
</dbReference>
<dbReference type="InterPro" id="IPR042452">
    <property type="entry name" value="ZPR1_Znf1/2"/>
</dbReference>
<dbReference type="Pfam" id="PF03367">
    <property type="entry name" value="Zn_ribbon_ZPR1"/>
    <property type="match status" value="2"/>
</dbReference>
<dbReference type="Proteomes" id="UP001360560">
    <property type="component" value="Unassembled WGS sequence"/>
</dbReference>
<proteinExistence type="inferred from homology"/>
<comment type="function">
    <text evidence="8">Acts as a protein folding chaperone for elongation factor 1-alpha.</text>
</comment>
<dbReference type="Gene3D" id="2.20.25.420">
    <property type="entry name" value="ZPR1, zinc finger domain"/>
    <property type="match status" value="2"/>
</dbReference>
<keyword evidence="12" id="KW-1185">Reference proteome</keyword>
<evidence type="ECO:0000259" key="10">
    <source>
        <dbReference type="SMART" id="SM00709"/>
    </source>
</evidence>
<dbReference type="GO" id="GO:0008270">
    <property type="term" value="F:zinc ion binding"/>
    <property type="evidence" value="ECO:0007669"/>
    <property type="project" value="UniProtKB-KW"/>
</dbReference>
<dbReference type="EMBL" id="BTFZ01000002">
    <property type="protein sequence ID" value="GMM34230.1"/>
    <property type="molecule type" value="Genomic_DNA"/>
</dbReference>
<evidence type="ECO:0000256" key="6">
    <source>
        <dbReference type="ARBA" id="ARBA00022833"/>
    </source>
</evidence>
<evidence type="ECO:0000256" key="1">
    <source>
        <dbReference type="ARBA" id="ARBA00004123"/>
    </source>
</evidence>
<organism evidence="11 12">
    <name type="scientific">Saccharomycopsis crataegensis</name>
    <dbReference type="NCBI Taxonomy" id="43959"/>
    <lineage>
        <taxon>Eukaryota</taxon>
        <taxon>Fungi</taxon>
        <taxon>Dikarya</taxon>
        <taxon>Ascomycota</taxon>
        <taxon>Saccharomycotina</taxon>
        <taxon>Saccharomycetes</taxon>
        <taxon>Saccharomycopsidaceae</taxon>
        <taxon>Saccharomycopsis</taxon>
    </lineage>
</organism>
<dbReference type="FunFam" id="2.20.25.420:FF:000001">
    <property type="entry name" value="Zinc finger protein ZPR1"/>
    <property type="match status" value="1"/>
</dbReference>
<dbReference type="InterPro" id="IPR004457">
    <property type="entry name" value="Znf_ZPR1"/>
</dbReference>
<feature type="domain" description="Zinc finger ZPR1-type" evidence="10">
    <location>
        <begin position="48"/>
        <end position="207"/>
    </location>
</feature>
<dbReference type="FunFam" id="2.20.25.420:FF:000002">
    <property type="entry name" value="Zinc finger protein ZPR1"/>
    <property type="match status" value="1"/>
</dbReference>
<keyword evidence="7" id="KW-0539">Nucleus</keyword>
<dbReference type="Pfam" id="PF22794">
    <property type="entry name" value="jr-ZPR1"/>
    <property type="match status" value="2"/>
</dbReference>